<dbReference type="Proteomes" id="UP000808337">
    <property type="component" value="Unassembled WGS sequence"/>
</dbReference>
<dbReference type="PANTHER" id="PTHR13696">
    <property type="entry name" value="P-LOOP CONTAINING NUCLEOSIDE TRIPHOSPHATE HYDROLASE"/>
    <property type="match status" value="1"/>
</dbReference>
<evidence type="ECO:0000259" key="1">
    <source>
        <dbReference type="Pfam" id="PF13614"/>
    </source>
</evidence>
<sequence length="259" mass="28488">MSKIVAIANQKGGVGKTTLAINMGACLAILEKRILLVDADPQGNCSSGLGMEVVSGQPSIYDCIINNIPASEAIRPTATPNLSILPSHIDLVGAELELVSRLRREYVLQTILAKVRDEYDYILIDCMPSLGLLTVNAMTAADSILIPIQCEIYALEGLQKLKNTISLVKDHLNPNLRIEGIVMTMYDSRLRLANMILEEVRTNITDPVFQTIIHRNSKISESPSMKAPVIMYDAASTGSMNFLQLAMEFLKKNNDEQKK</sequence>
<dbReference type="SUPFAM" id="SSF52540">
    <property type="entry name" value="P-loop containing nucleoside triphosphate hydrolases"/>
    <property type="match status" value="1"/>
</dbReference>
<dbReference type="Pfam" id="PF13614">
    <property type="entry name" value="AAA_31"/>
    <property type="match status" value="1"/>
</dbReference>
<dbReference type="InterPro" id="IPR050678">
    <property type="entry name" value="DNA_Partitioning_ATPase"/>
</dbReference>
<gene>
    <name evidence="2" type="ORF">IPP15_03965</name>
</gene>
<dbReference type="Gene3D" id="3.40.50.300">
    <property type="entry name" value="P-loop containing nucleotide triphosphate hydrolases"/>
    <property type="match status" value="1"/>
</dbReference>
<evidence type="ECO:0000313" key="2">
    <source>
        <dbReference type="EMBL" id="MBK9981572.1"/>
    </source>
</evidence>
<evidence type="ECO:0000313" key="3">
    <source>
        <dbReference type="Proteomes" id="UP000808337"/>
    </source>
</evidence>
<feature type="domain" description="AAA" evidence="1">
    <location>
        <begin position="3"/>
        <end position="178"/>
    </location>
</feature>
<dbReference type="FunFam" id="3.40.50.300:FF:000285">
    <property type="entry name" value="Sporulation initiation inhibitor Soj"/>
    <property type="match status" value="1"/>
</dbReference>
<dbReference type="InterPro" id="IPR025669">
    <property type="entry name" value="AAA_dom"/>
</dbReference>
<dbReference type="InterPro" id="IPR027417">
    <property type="entry name" value="P-loop_NTPase"/>
</dbReference>
<dbReference type="PANTHER" id="PTHR13696:SF52">
    <property type="entry name" value="PARA FAMILY PROTEIN CT_582"/>
    <property type="match status" value="1"/>
</dbReference>
<reference evidence="2 3" key="1">
    <citation type="submission" date="2020-10" db="EMBL/GenBank/DDBJ databases">
        <title>Connecting structure to function with the recovery of over 1000 high-quality activated sludge metagenome-assembled genomes encoding full-length rRNA genes using long-read sequencing.</title>
        <authorList>
            <person name="Singleton C.M."/>
            <person name="Petriglieri F."/>
            <person name="Kristensen J.M."/>
            <person name="Kirkegaard R.H."/>
            <person name="Michaelsen T.Y."/>
            <person name="Andersen M.H."/>
            <person name="Karst S.M."/>
            <person name="Dueholm M.S."/>
            <person name="Nielsen P.H."/>
            <person name="Albertsen M."/>
        </authorList>
    </citation>
    <scope>NUCLEOTIDE SEQUENCE [LARGE SCALE GENOMIC DNA]</scope>
    <source>
        <strain evidence="2">Ribe_18-Q3-R11-54_MAXAC.273</strain>
    </source>
</reference>
<protein>
    <submittedName>
        <fullName evidence="2">ParA family protein</fullName>
    </submittedName>
</protein>
<name>A0A9D7SR86_9BACT</name>
<dbReference type="CDD" id="cd02042">
    <property type="entry name" value="ParAB_family"/>
    <property type="match status" value="1"/>
</dbReference>
<dbReference type="EMBL" id="JADKGY010000001">
    <property type="protein sequence ID" value="MBK9981572.1"/>
    <property type="molecule type" value="Genomic_DNA"/>
</dbReference>
<dbReference type="PIRSF" id="PIRSF009320">
    <property type="entry name" value="Nuc_binding_HP_1000"/>
    <property type="match status" value="1"/>
</dbReference>
<comment type="caution">
    <text evidence="2">The sequence shown here is derived from an EMBL/GenBank/DDBJ whole genome shotgun (WGS) entry which is preliminary data.</text>
</comment>
<organism evidence="2 3">
    <name type="scientific">Candidatus Opimibacter skivensis</name>
    <dbReference type="NCBI Taxonomy" id="2982028"/>
    <lineage>
        <taxon>Bacteria</taxon>
        <taxon>Pseudomonadati</taxon>
        <taxon>Bacteroidota</taxon>
        <taxon>Saprospiria</taxon>
        <taxon>Saprospirales</taxon>
        <taxon>Saprospiraceae</taxon>
        <taxon>Candidatus Opimibacter</taxon>
    </lineage>
</organism>
<dbReference type="AlphaFoldDB" id="A0A9D7SR86"/>
<proteinExistence type="predicted"/>
<accession>A0A9D7SR86</accession>